<dbReference type="SMART" id="SM00404">
    <property type="entry name" value="PTPc_motif"/>
    <property type="match status" value="2"/>
</dbReference>
<dbReference type="FunFam" id="2.170.300.10:FF:000003">
    <property type="entry name" value="tyrosine-protein kinase receptor Tie-1 isoform X1"/>
    <property type="match status" value="1"/>
</dbReference>
<feature type="domain" description="Tyrosine-protein phosphatase" evidence="12">
    <location>
        <begin position="1071"/>
        <end position="1330"/>
    </location>
</feature>
<feature type="signal peptide" evidence="10">
    <location>
        <begin position="1"/>
        <end position="28"/>
    </location>
</feature>
<dbReference type="PROSITE" id="PS00022">
    <property type="entry name" value="EGF_1"/>
    <property type="match status" value="1"/>
</dbReference>
<comment type="caution">
    <text evidence="8">Lacks conserved residue(s) required for the propagation of feature annotation.</text>
</comment>
<feature type="chain" id="PRO_5040146380" description="protein-tyrosine-phosphatase" evidence="10">
    <location>
        <begin position="29"/>
        <end position="1341"/>
    </location>
</feature>
<keyword evidence="6 9" id="KW-0472">Membrane</keyword>
<proteinExistence type="predicted"/>
<dbReference type="InterPro" id="IPR000387">
    <property type="entry name" value="Tyr_Pase_dom"/>
</dbReference>
<dbReference type="InterPro" id="IPR002049">
    <property type="entry name" value="LE_dom"/>
</dbReference>
<dbReference type="CDD" id="cd00055">
    <property type="entry name" value="EGF_Lam"/>
    <property type="match status" value="2"/>
</dbReference>
<evidence type="ECO:0000256" key="6">
    <source>
        <dbReference type="ARBA" id="ARBA00023136"/>
    </source>
</evidence>
<comment type="subcellular location">
    <subcellularLocation>
        <location evidence="1">Membrane</location>
        <topology evidence="1">Single-pass membrane protein</topology>
    </subcellularLocation>
</comment>
<organism evidence="15 16">
    <name type="scientific">Holothuria leucospilota</name>
    <name type="common">Black long sea cucumber</name>
    <name type="synonym">Mertensiothuria leucospilota</name>
    <dbReference type="NCBI Taxonomy" id="206669"/>
    <lineage>
        <taxon>Eukaryota</taxon>
        <taxon>Metazoa</taxon>
        <taxon>Echinodermata</taxon>
        <taxon>Eleutherozoa</taxon>
        <taxon>Echinozoa</taxon>
        <taxon>Holothuroidea</taxon>
        <taxon>Aspidochirotacea</taxon>
        <taxon>Aspidochirotida</taxon>
        <taxon>Holothuriidae</taxon>
        <taxon>Holothuria</taxon>
    </lineage>
</organism>
<dbReference type="InterPro" id="IPR000242">
    <property type="entry name" value="PTP_cat"/>
</dbReference>
<keyword evidence="9" id="KW-0812">Transmembrane</keyword>
<accession>A0A9Q1C6Y2</accession>
<dbReference type="CDD" id="cd00047">
    <property type="entry name" value="PTPc"/>
    <property type="match status" value="2"/>
</dbReference>
<keyword evidence="9" id="KW-1133">Transmembrane helix</keyword>
<feature type="disulfide bond" evidence="8">
    <location>
        <begin position="287"/>
        <end position="296"/>
    </location>
</feature>
<dbReference type="EC" id="3.1.3.48" evidence="2"/>
<dbReference type="GO" id="GO:0004725">
    <property type="term" value="F:protein tyrosine phosphatase activity"/>
    <property type="evidence" value="ECO:0007669"/>
    <property type="project" value="UniProtKB-EC"/>
</dbReference>
<dbReference type="FunFam" id="3.90.190.10:FF:000102">
    <property type="entry name" value="Receptor-type tyrosine-protein phosphatase"/>
    <property type="match status" value="2"/>
</dbReference>
<evidence type="ECO:0000259" key="14">
    <source>
        <dbReference type="PROSITE" id="PS50853"/>
    </source>
</evidence>
<keyword evidence="3 10" id="KW-0732">Signal</keyword>
<feature type="domain" description="EGF-like" evidence="11">
    <location>
        <begin position="261"/>
        <end position="297"/>
    </location>
</feature>
<dbReference type="PROSITE" id="PS50853">
    <property type="entry name" value="FN3"/>
    <property type="match status" value="1"/>
</dbReference>
<dbReference type="SMART" id="SM00194">
    <property type="entry name" value="PTPc"/>
    <property type="match status" value="2"/>
</dbReference>
<evidence type="ECO:0000256" key="4">
    <source>
        <dbReference type="ARBA" id="ARBA00022801"/>
    </source>
</evidence>
<evidence type="ECO:0000256" key="3">
    <source>
        <dbReference type="ARBA" id="ARBA00022729"/>
    </source>
</evidence>
<sequence length="1341" mass="152161">MKLGIECTISHLCIFLLCMALMPCATKGKEQVRMTLVSRNHFRSEVDSQYECHLSEPDEDSTVSSLRTNHTRACVNDYWHGCDPILLDQLNPEPPFPQREPGNRNTDPLSYFVVNMINDGKNNAFGVFACRATNMAKVKTMISTTRMRSDALTVPADDLFTKTVNVDDTNVSISVKFHNVSGPDSNLLQSKLRWRNNSEFRNDEDDHDEAKYFGIKSFPIEGPVQLYHSGIYECHLAGGRSRATHALIILIVRACHANMWGPPDCEGVCDSCYNGGICDEGTGKCICPPGFMGPHCLTACGGNRYGHFCEKKCSSSDMPERCGGILFCLVHPFGCRCNTGWKGLDCNTGCDVNTYGANCLQSCHCASGQCNRYTGVCEGTDTSCEPGWTGDNCQECADNRFGLNCSEECHCLKEYCNRETGLCNGQCLPQWVEEPDSPHSCQTGLLITSITNGVNPNVTATFDCTAKASSSGGLGNLLLALSREEKILNNGSMSEQSNVFIDSQMQRKTFEVQTGEEGEVFYCQLWKNAELMAVLNISRVHTLPVLSQAPDWLISESTNTSITIRWKSWDPDKDDGDPPVVAYIPYYRRNSSEMWTRGSLVPAVETLEFTAFNLTVDTNYTFVVTVVRKGEGGEGRFSPPLLTKTSPLCQIPGERFLSWEDCLILMKKQRAHKVTMLILVISSTALVLIFVLVVGVVWYKRRNPAILIRKLTDRRPTPPVEIQCNQDVASPCMQLTAELKTVNQNGRKDVNAYHMKQASPVEEGELEGYEAVNQPTTVPVSQFYKYDLSILEEEYQLLPKGKTHSWTVGHKEQNRVKNRFKDMYTYDHSRVTLEKINGDEYSDYYNASFILNQNGEEAFIAAQGPNSCSCNDFWRMIWEHNVSMVVMVTNLFKGNKERCKKYWPENEGNSCRFDSLEVLWTETSCCADYVIRTFKVTKGNMNHTVHQHHFLSWPDSDIPETPTPFIEFVKRTKSMQSHQGVPVLVHCSAGIGKTGVYIALSCLMEVLQTEAYIDVFSFVEQMRQNRINMVQSVKEYEFLYRCLLEFLPTKHTEISAHYLATEYPHDKFIVFQNEFELLKSFMDEQKLAAKMYEGLQPENESRNRFPYVVPCDDSMPTLISESQFENPYNYINASVVNSFRKEDAFILTQAPLSNTVEDFWRMVYDWKCPLIVMLNQIDHNDESCLPYWPESGTLHYGYMSVTHIMAESRDYVIHHLFDVSHKHCKETFSVHHLQLTDWPPEGSLQSILETIGEVEKMQKDFKMTAPTVIQCIDGVSRSAVFATVKSEMERLEETSKLNVFSTVKQLRESNVNFLMSWDLYSLVYQLLYVKIHESSSTEAIY</sequence>
<keyword evidence="8" id="KW-1015">Disulfide bond</keyword>
<dbReference type="PANTHER" id="PTHR19134">
    <property type="entry name" value="RECEPTOR-TYPE TYROSINE-PROTEIN PHOSPHATASE"/>
    <property type="match status" value="1"/>
</dbReference>
<dbReference type="InterPro" id="IPR013783">
    <property type="entry name" value="Ig-like_fold"/>
</dbReference>
<evidence type="ECO:0000256" key="2">
    <source>
        <dbReference type="ARBA" id="ARBA00013064"/>
    </source>
</evidence>
<dbReference type="SUPFAM" id="SSF49265">
    <property type="entry name" value="Fibronectin type III"/>
    <property type="match status" value="1"/>
</dbReference>
<feature type="domain" description="Fibronectin type-III" evidence="14">
    <location>
        <begin position="546"/>
        <end position="648"/>
    </location>
</feature>
<feature type="domain" description="Tyrosine-protein phosphatase" evidence="12">
    <location>
        <begin position="791"/>
        <end position="1046"/>
    </location>
</feature>
<dbReference type="PANTHER" id="PTHR19134:SF560">
    <property type="entry name" value="PROTEIN-TYROSINE-PHOSPHATASE"/>
    <property type="match status" value="1"/>
</dbReference>
<evidence type="ECO:0000256" key="10">
    <source>
        <dbReference type="SAM" id="SignalP"/>
    </source>
</evidence>
<dbReference type="Gene3D" id="3.90.190.10">
    <property type="entry name" value="Protein tyrosine phosphatase superfamily"/>
    <property type="match status" value="2"/>
</dbReference>
<feature type="transmembrane region" description="Helical" evidence="9">
    <location>
        <begin position="676"/>
        <end position="699"/>
    </location>
</feature>
<reference evidence="15" key="1">
    <citation type="submission" date="2021-10" db="EMBL/GenBank/DDBJ databases">
        <title>Tropical sea cucumber genome reveals ecological adaptation and Cuvierian tubules defense mechanism.</title>
        <authorList>
            <person name="Chen T."/>
        </authorList>
    </citation>
    <scope>NUCLEOTIDE SEQUENCE</scope>
    <source>
        <strain evidence="15">Nanhai2018</strain>
        <tissue evidence="15">Muscle</tissue>
    </source>
</reference>
<dbReference type="EMBL" id="JAIZAY010000006">
    <property type="protein sequence ID" value="KAJ8040458.1"/>
    <property type="molecule type" value="Genomic_DNA"/>
</dbReference>
<name>A0A9Q1C6Y2_HOLLE</name>
<evidence type="ECO:0000256" key="8">
    <source>
        <dbReference type="PROSITE-ProRule" id="PRU00076"/>
    </source>
</evidence>
<dbReference type="SUPFAM" id="SSF52799">
    <property type="entry name" value="(Phosphotyrosine protein) phosphatases II"/>
    <property type="match status" value="2"/>
</dbReference>
<dbReference type="InterPro" id="IPR000742">
    <property type="entry name" value="EGF"/>
</dbReference>
<evidence type="ECO:0000256" key="5">
    <source>
        <dbReference type="ARBA" id="ARBA00022912"/>
    </source>
</evidence>
<keyword evidence="4" id="KW-0378">Hydrolase</keyword>
<keyword evidence="5" id="KW-0904">Protein phosphatase</keyword>
<dbReference type="Pfam" id="PF00102">
    <property type="entry name" value="Y_phosphatase"/>
    <property type="match status" value="2"/>
</dbReference>
<dbReference type="InterPro" id="IPR050348">
    <property type="entry name" value="Protein-Tyr_Phosphatase"/>
</dbReference>
<dbReference type="Proteomes" id="UP001152320">
    <property type="component" value="Chromosome 6"/>
</dbReference>
<evidence type="ECO:0000259" key="12">
    <source>
        <dbReference type="PROSITE" id="PS50055"/>
    </source>
</evidence>
<feature type="domain" description="Tyrosine specific protein phosphatases" evidence="13">
    <location>
        <begin position="963"/>
        <end position="1037"/>
    </location>
</feature>
<feature type="domain" description="Tyrosine specific protein phosphatases" evidence="13">
    <location>
        <begin position="1248"/>
        <end position="1321"/>
    </location>
</feature>
<keyword evidence="16" id="KW-1185">Reference proteome</keyword>
<evidence type="ECO:0000256" key="1">
    <source>
        <dbReference type="ARBA" id="ARBA00004167"/>
    </source>
</evidence>
<evidence type="ECO:0000259" key="11">
    <source>
        <dbReference type="PROSITE" id="PS50026"/>
    </source>
</evidence>
<evidence type="ECO:0000259" key="13">
    <source>
        <dbReference type="PROSITE" id="PS50056"/>
    </source>
</evidence>
<dbReference type="PROSITE" id="PS50026">
    <property type="entry name" value="EGF_3"/>
    <property type="match status" value="1"/>
</dbReference>
<evidence type="ECO:0000313" key="16">
    <source>
        <dbReference type="Proteomes" id="UP001152320"/>
    </source>
</evidence>
<dbReference type="OrthoDB" id="6058203at2759"/>
<gene>
    <name evidence="15" type="ORF">HOLleu_14752</name>
</gene>
<dbReference type="PROSITE" id="PS50055">
    <property type="entry name" value="TYR_PHOSPHATASE_PTP"/>
    <property type="match status" value="2"/>
</dbReference>
<keyword evidence="15" id="KW-0675">Receptor</keyword>
<comment type="catalytic activity">
    <reaction evidence="7">
        <text>O-phospho-L-tyrosyl-[protein] + H2O = L-tyrosyl-[protein] + phosphate</text>
        <dbReference type="Rhea" id="RHEA:10684"/>
        <dbReference type="Rhea" id="RHEA-COMP:10136"/>
        <dbReference type="Rhea" id="RHEA-COMP:20101"/>
        <dbReference type="ChEBI" id="CHEBI:15377"/>
        <dbReference type="ChEBI" id="CHEBI:43474"/>
        <dbReference type="ChEBI" id="CHEBI:46858"/>
        <dbReference type="ChEBI" id="CHEBI:61978"/>
        <dbReference type="EC" id="3.1.3.48"/>
    </reaction>
</comment>
<evidence type="ECO:0000256" key="9">
    <source>
        <dbReference type="SAM" id="Phobius"/>
    </source>
</evidence>
<evidence type="ECO:0000313" key="15">
    <source>
        <dbReference type="EMBL" id="KAJ8040458.1"/>
    </source>
</evidence>
<dbReference type="Gene3D" id="2.170.300.10">
    <property type="entry name" value="Tie2 ligand-binding domain superfamily"/>
    <property type="match status" value="2"/>
</dbReference>
<protein>
    <recommendedName>
        <fullName evidence="2">protein-tyrosine-phosphatase</fullName>
        <ecNumber evidence="2">3.1.3.48</ecNumber>
    </recommendedName>
</protein>
<dbReference type="GO" id="GO:0016020">
    <property type="term" value="C:membrane"/>
    <property type="evidence" value="ECO:0007669"/>
    <property type="project" value="UniProtKB-SubCell"/>
</dbReference>
<dbReference type="SMART" id="SM00060">
    <property type="entry name" value="FN3"/>
    <property type="match status" value="1"/>
</dbReference>
<dbReference type="PROSITE" id="PS50056">
    <property type="entry name" value="TYR_PHOSPHATASE_2"/>
    <property type="match status" value="2"/>
</dbReference>
<dbReference type="Gene3D" id="2.60.40.10">
    <property type="entry name" value="Immunoglobulins"/>
    <property type="match status" value="2"/>
</dbReference>
<dbReference type="InterPro" id="IPR003961">
    <property type="entry name" value="FN3_dom"/>
</dbReference>
<dbReference type="CDD" id="cd00063">
    <property type="entry name" value="FN3"/>
    <property type="match status" value="1"/>
</dbReference>
<dbReference type="InterPro" id="IPR003595">
    <property type="entry name" value="Tyr_Pase_cat"/>
</dbReference>
<comment type="caution">
    <text evidence="15">The sequence shown here is derived from an EMBL/GenBank/DDBJ whole genome shotgun (WGS) entry which is preliminary data.</text>
</comment>
<dbReference type="PRINTS" id="PR00700">
    <property type="entry name" value="PRTYPHPHTASE"/>
</dbReference>
<dbReference type="InterPro" id="IPR036116">
    <property type="entry name" value="FN3_sf"/>
</dbReference>
<keyword evidence="8" id="KW-0245">EGF-like domain</keyword>
<evidence type="ECO:0000256" key="7">
    <source>
        <dbReference type="ARBA" id="ARBA00051722"/>
    </source>
</evidence>
<dbReference type="InterPro" id="IPR029021">
    <property type="entry name" value="Prot-tyrosine_phosphatase-like"/>
</dbReference>